<dbReference type="InterPro" id="IPR050680">
    <property type="entry name" value="YpeA/RimI_acetyltransf"/>
</dbReference>
<dbReference type="Gene3D" id="3.40.630.30">
    <property type="match status" value="1"/>
</dbReference>
<dbReference type="EMBL" id="CP002545">
    <property type="protein sequence ID" value="ADY50697.1"/>
    <property type="molecule type" value="Genomic_DNA"/>
</dbReference>
<dbReference type="eggNOG" id="COG0456">
    <property type="taxonomic scope" value="Bacteria"/>
</dbReference>
<organism evidence="4 5">
    <name type="scientific">Pseudopedobacter saltans (strain ATCC 51119 / DSM 12145 / JCM 21818 / CCUG 39354 / LMG 10337 / NBRC 100064 / NCIMB 13643)</name>
    <name type="common">Pedobacter saltans</name>
    <dbReference type="NCBI Taxonomy" id="762903"/>
    <lineage>
        <taxon>Bacteria</taxon>
        <taxon>Pseudomonadati</taxon>
        <taxon>Bacteroidota</taxon>
        <taxon>Sphingobacteriia</taxon>
        <taxon>Sphingobacteriales</taxon>
        <taxon>Sphingobacteriaceae</taxon>
        <taxon>Pseudopedobacter</taxon>
    </lineage>
</organism>
<dbReference type="GO" id="GO:0016747">
    <property type="term" value="F:acyltransferase activity, transferring groups other than amino-acyl groups"/>
    <property type="evidence" value="ECO:0007669"/>
    <property type="project" value="InterPro"/>
</dbReference>
<evidence type="ECO:0000313" key="4">
    <source>
        <dbReference type="EMBL" id="ADY50697.1"/>
    </source>
</evidence>
<evidence type="ECO:0000256" key="1">
    <source>
        <dbReference type="ARBA" id="ARBA00022679"/>
    </source>
</evidence>
<feature type="domain" description="N-acetyltransferase" evidence="3">
    <location>
        <begin position="1"/>
        <end position="144"/>
    </location>
</feature>
<proteinExistence type="predicted"/>
<dbReference type="SUPFAM" id="SSF55729">
    <property type="entry name" value="Acyl-CoA N-acyltransferases (Nat)"/>
    <property type="match status" value="1"/>
</dbReference>
<protein>
    <submittedName>
        <fullName evidence="4">GCN5-related N-acetyltransferase</fullName>
    </submittedName>
</protein>
<gene>
    <name evidence="4" type="ordered locus">Pedsa_0111</name>
</gene>
<dbReference type="STRING" id="762903.Pedsa_0111"/>
<dbReference type="Proteomes" id="UP000000310">
    <property type="component" value="Chromosome"/>
</dbReference>
<sequence length="144" mass="16463">MVKFVNASDVLFVRNIVLRDGKLTTSECVFENDEAPGSFHLGYEIEGELVSVASFHKVSHPDFPGIGYQLRGMATLYEFRGKGYGNMLLNFAIVYLRGQKANYIWCNARQVAYKFYLSLGFEFISDEFEVPEVGPHRQMYLKIV</sequence>
<evidence type="ECO:0000256" key="2">
    <source>
        <dbReference type="ARBA" id="ARBA00023315"/>
    </source>
</evidence>
<dbReference type="HOGENOM" id="CLU_056607_4_1_10"/>
<evidence type="ECO:0000313" key="5">
    <source>
        <dbReference type="Proteomes" id="UP000000310"/>
    </source>
</evidence>
<name>F0SCV8_PSESL</name>
<evidence type="ECO:0000259" key="3">
    <source>
        <dbReference type="PROSITE" id="PS51186"/>
    </source>
</evidence>
<dbReference type="Pfam" id="PF00583">
    <property type="entry name" value="Acetyltransf_1"/>
    <property type="match status" value="1"/>
</dbReference>
<dbReference type="OrthoDB" id="2352823at2"/>
<keyword evidence="2" id="KW-0012">Acyltransferase</keyword>
<dbReference type="PANTHER" id="PTHR43420">
    <property type="entry name" value="ACETYLTRANSFERASE"/>
    <property type="match status" value="1"/>
</dbReference>
<accession>F0SCV8</accession>
<dbReference type="InterPro" id="IPR000182">
    <property type="entry name" value="GNAT_dom"/>
</dbReference>
<dbReference type="KEGG" id="psn:Pedsa_0111"/>
<keyword evidence="1" id="KW-0808">Transferase</keyword>
<dbReference type="RefSeq" id="WP_013631200.1">
    <property type="nucleotide sequence ID" value="NC_015177.1"/>
</dbReference>
<reference evidence="5" key="2">
    <citation type="submission" date="2011-02" db="EMBL/GenBank/DDBJ databases">
        <title>The complete genome of Pedobacter saltans DSM 12145.</title>
        <authorList>
            <consortium name="US DOE Joint Genome Institute (JGI-PGF)"/>
            <person name="Lucas S."/>
            <person name="Copeland A."/>
            <person name="Lapidus A."/>
            <person name="Bruce D."/>
            <person name="Goodwin L."/>
            <person name="Pitluck S."/>
            <person name="Kyrpides N."/>
            <person name="Mavromatis K."/>
            <person name="Pagani I."/>
            <person name="Ivanova N."/>
            <person name="Ovchinnikova G."/>
            <person name="Lu M."/>
            <person name="Detter J.C."/>
            <person name="Han C."/>
            <person name="Land M."/>
            <person name="Hauser L."/>
            <person name="Markowitz V."/>
            <person name="Cheng J.-F."/>
            <person name="Hugenholtz P."/>
            <person name="Woyke T."/>
            <person name="Wu D."/>
            <person name="Tindall B."/>
            <person name="Pomrenke H.G."/>
            <person name="Brambilla E."/>
            <person name="Klenk H.-P."/>
            <person name="Eisen J.A."/>
        </authorList>
    </citation>
    <scope>NUCLEOTIDE SEQUENCE [LARGE SCALE GENOMIC DNA]</scope>
    <source>
        <strain evidence="5">ATCC 51119 / DSM 12145 / JCM 21818 / LMG 10337 / NBRC 100064 / NCIMB 13643</strain>
    </source>
</reference>
<keyword evidence="5" id="KW-1185">Reference proteome</keyword>
<dbReference type="PANTHER" id="PTHR43420:SF12">
    <property type="entry name" value="N-ACETYLTRANSFERASE DOMAIN-CONTAINING PROTEIN"/>
    <property type="match status" value="1"/>
</dbReference>
<reference evidence="4 5" key="1">
    <citation type="journal article" date="2011" name="Stand. Genomic Sci.">
        <title>Complete genome sequence of the gliding, heparinolytic Pedobacter saltans type strain (113).</title>
        <authorList>
            <person name="Liolios K."/>
            <person name="Sikorski J."/>
            <person name="Lu M."/>
            <person name="Nolan M."/>
            <person name="Lapidus A."/>
            <person name="Lucas S."/>
            <person name="Hammon N."/>
            <person name="Deshpande S."/>
            <person name="Cheng J.F."/>
            <person name="Tapia R."/>
            <person name="Han C."/>
            <person name="Goodwin L."/>
            <person name="Pitluck S."/>
            <person name="Huntemann M."/>
            <person name="Ivanova N."/>
            <person name="Pagani I."/>
            <person name="Mavromatis K."/>
            <person name="Ovchinikova G."/>
            <person name="Pati A."/>
            <person name="Chen A."/>
            <person name="Palaniappan K."/>
            <person name="Land M."/>
            <person name="Hauser L."/>
            <person name="Brambilla E.M."/>
            <person name="Kotsyurbenko O."/>
            <person name="Rohde M."/>
            <person name="Tindall B.J."/>
            <person name="Abt B."/>
            <person name="Goker M."/>
            <person name="Detter J.C."/>
            <person name="Woyke T."/>
            <person name="Bristow J."/>
            <person name="Eisen J.A."/>
            <person name="Markowitz V."/>
            <person name="Hugenholtz P."/>
            <person name="Klenk H.P."/>
            <person name="Kyrpides N.C."/>
        </authorList>
    </citation>
    <scope>NUCLEOTIDE SEQUENCE [LARGE SCALE GENOMIC DNA]</scope>
    <source>
        <strain evidence="5">ATCC 51119 / DSM 12145 / JCM 21818 / LMG 10337 / NBRC 100064 / NCIMB 13643</strain>
    </source>
</reference>
<dbReference type="InterPro" id="IPR016181">
    <property type="entry name" value="Acyl_CoA_acyltransferase"/>
</dbReference>
<dbReference type="CDD" id="cd04301">
    <property type="entry name" value="NAT_SF"/>
    <property type="match status" value="1"/>
</dbReference>
<dbReference type="PROSITE" id="PS51186">
    <property type="entry name" value="GNAT"/>
    <property type="match status" value="1"/>
</dbReference>
<dbReference type="AlphaFoldDB" id="F0SCV8"/>